<organism evidence="3 4">
    <name type="scientific">Chironomus riparius</name>
    <dbReference type="NCBI Taxonomy" id="315576"/>
    <lineage>
        <taxon>Eukaryota</taxon>
        <taxon>Metazoa</taxon>
        <taxon>Ecdysozoa</taxon>
        <taxon>Arthropoda</taxon>
        <taxon>Hexapoda</taxon>
        <taxon>Insecta</taxon>
        <taxon>Pterygota</taxon>
        <taxon>Neoptera</taxon>
        <taxon>Endopterygota</taxon>
        <taxon>Diptera</taxon>
        <taxon>Nematocera</taxon>
        <taxon>Chironomoidea</taxon>
        <taxon>Chironomidae</taxon>
        <taxon>Chironominae</taxon>
        <taxon>Chironomus</taxon>
    </lineage>
</organism>
<feature type="chain" id="PRO_5040437523" evidence="2">
    <location>
        <begin position="26"/>
        <end position="137"/>
    </location>
</feature>
<dbReference type="AlphaFoldDB" id="A0A9N9S621"/>
<dbReference type="EMBL" id="OU895880">
    <property type="protein sequence ID" value="CAG9811992.1"/>
    <property type="molecule type" value="Genomic_DNA"/>
</dbReference>
<proteinExistence type="predicted"/>
<evidence type="ECO:0000256" key="2">
    <source>
        <dbReference type="SAM" id="SignalP"/>
    </source>
</evidence>
<feature type="region of interest" description="Disordered" evidence="1">
    <location>
        <begin position="93"/>
        <end position="137"/>
    </location>
</feature>
<evidence type="ECO:0000313" key="3">
    <source>
        <dbReference type="EMBL" id="CAG9811992.1"/>
    </source>
</evidence>
<name>A0A9N9S621_9DIPT</name>
<evidence type="ECO:0000313" key="4">
    <source>
        <dbReference type="Proteomes" id="UP001153620"/>
    </source>
</evidence>
<protein>
    <submittedName>
        <fullName evidence="3">Uncharacterized protein</fullName>
    </submittedName>
</protein>
<keyword evidence="4" id="KW-1185">Reference proteome</keyword>
<gene>
    <name evidence="3" type="ORF">CHIRRI_LOCUS14799</name>
</gene>
<dbReference type="Proteomes" id="UP001153620">
    <property type="component" value="Chromosome 4"/>
</dbReference>
<accession>A0A9N9S621</accession>
<feature type="signal peptide" evidence="2">
    <location>
        <begin position="1"/>
        <end position="25"/>
    </location>
</feature>
<reference evidence="3" key="2">
    <citation type="submission" date="2022-10" db="EMBL/GenBank/DDBJ databases">
        <authorList>
            <consortium name="ENA_rothamsted_submissions"/>
            <consortium name="culmorum"/>
            <person name="King R."/>
        </authorList>
    </citation>
    <scope>NUCLEOTIDE SEQUENCE</scope>
</reference>
<sequence>MSSRLHILVPIIIVFISSLLTCCESAALSDGNSELYNKNSEVLTRNTRQAIKSDYPVVIYNGRLYVPENWQLLFRYGFKFFVRILKNTVGFNRSNEPFEYEDDEDVSPRKLPEDDFVDDTTLSPSEDAEMETTTIIE</sequence>
<reference evidence="3" key="1">
    <citation type="submission" date="2022-01" db="EMBL/GenBank/DDBJ databases">
        <authorList>
            <person name="King R."/>
        </authorList>
    </citation>
    <scope>NUCLEOTIDE SEQUENCE</scope>
</reference>
<evidence type="ECO:0000256" key="1">
    <source>
        <dbReference type="SAM" id="MobiDB-lite"/>
    </source>
</evidence>
<keyword evidence="2" id="KW-0732">Signal</keyword>